<evidence type="ECO:0000313" key="1">
    <source>
        <dbReference type="EMBL" id="TQV85315.1"/>
    </source>
</evidence>
<accession>A0A545U759</accession>
<comment type="caution">
    <text evidence="1">The sequence shown here is derived from an EMBL/GenBank/DDBJ whole genome shotgun (WGS) entry which is preliminary data.</text>
</comment>
<keyword evidence="2" id="KW-1185">Reference proteome</keyword>
<dbReference type="AlphaFoldDB" id="A0A545U759"/>
<dbReference type="Proteomes" id="UP000315439">
    <property type="component" value="Unassembled WGS sequence"/>
</dbReference>
<evidence type="ECO:0000313" key="2">
    <source>
        <dbReference type="Proteomes" id="UP000315439"/>
    </source>
</evidence>
<dbReference type="RefSeq" id="WP_142932992.1">
    <property type="nucleotide sequence ID" value="NZ_ML660168.1"/>
</dbReference>
<reference evidence="1 2" key="1">
    <citation type="submission" date="2019-07" db="EMBL/GenBank/DDBJ databases">
        <title>Draft genome for Aliikangiella sp. M105.</title>
        <authorList>
            <person name="Wang G."/>
        </authorList>
    </citation>
    <scope>NUCLEOTIDE SEQUENCE [LARGE SCALE GENOMIC DNA]</scope>
    <source>
        <strain evidence="1 2">M105</strain>
    </source>
</reference>
<organism evidence="1 2">
    <name type="scientific">Aliikangiella coralliicola</name>
    <dbReference type="NCBI Taxonomy" id="2592383"/>
    <lineage>
        <taxon>Bacteria</taxon>
        <taxon>Pseudomonadati</taxon>
        <taxon>Pseudomonadota</taxon>
        <taxon>Gammaproteobacteria</taxon>
        <taxon>Oceanospirillales</taxon>
        <taxon>Pleioneaceae</taxon>
        <taxon>Aliikangiella</taxon>
    </lineage>
</organism>
<proteinExistence type="predicted"/>
<gene>
    <name evidence="1" type="ORF">FLL46_19300</name>
</gene>
<protein>
    <submittedName>
        <fullName evidence="1">Uncharacterized protein</fullName>
    </submittedName>
</protein>
<dbReference type="EMBL" id="VIKS01000012">
    <property type="protein sequence ID" value="TQV85315.1"/>
    <property type="molecule type" value="Genomic_DNA"/>
</dbReference>
<sequence>MEKQIFELQSLLKDARDITGISAEFLMTFLKYFDNEREKHLIYSLCCNFFRLEHSFEIELLNLGINTFGQPHSPDAFRNIGYVNVKIVEVIREYLKEKEARMLKNHLKY</sequence>
<name>A0A545U759_9GAMM</name>